<feature type="region of interest" description="Disordered" evidence="1">
    <location>
        <begin position="50"/>
        <end position="76"/>
    </location>
</feature>
<keyword evidence="3" id="KW-1185">Reference proteome</keyword>
<name>V8NKF9_OPHHA</name>
<evidence type="ECO:0000313" key="3">
    <source>
        <dbReference type="Proteomes" id="UP000018936"/>
    </source>
</evidence>
<evidence type="ECO:0000256" key="1">
    <source>
        <dbReference type="SAM" id="MobiDB-lite"/>
    </source>
</evidence>
<gene>
    <name evidence="2" type="ORF">L345_12247</name>
</gene>
<organism evidence="2 3">
    <name type="scientific">Ophiophagus hannah</name>
    <name type="common">King cobra</name>
    <name type="synonym">Naja hannah</name>
    <dbReference type="NCBI Taxonomy" id="8665"/>
    <lineage>
        <taxon>Eukaryota</taxon>
        <taxon>Metazoa</taxon>
        <taxon>Chordata</taxon>
        <taxon>Craniata</taxon>
        <taxon>Vertebrata</taxon>
        <taxon>Euteleostomi</taxon>
        <taxon>Lepidosauria</taxon>
        <taxon>Squamata</taxon>
        <taxon>Bifurcata</taxon>
        <taxon>Unidentata</taxon>
        <taxon>Episquamata</taxon>
        <taxon>Toxicofera</taxon>
        <taxon>Serpentes</taxon>
        <taxon>Colubroidea</taxon>
        <taxon>Elapidae</taxon>
        <taxon>Elapinae</taxon>
        <taxon>Ophiophagus</taxon>
    </lineage>
</organism>
<accession>V8NKF9</accession>
<feature type="non-terminal residue" evidence="2">
    <location>
        <position position="76"/>
    </location>
</feature>
<dbReference type="Proteomes" id="UP000018936">
    <property type="component" value="Unassembled WGS sequence"/>
</dbReference>
<feature type="compositionally biased region" description="Basic residues" evidence="1">
    <location>
        <begin position="61"/>
        <end position="76"/>
    </location>
</feature>
<protein>
    <submittedName>
        <fullName evidence="2">Uncharacterized protein</fullName>
    </submittedName>
</protein>
<feature type="compositionally biased region" description="Polar residues" evidence="1">
    <location>
        <begin position="50"/>
        <end position="60"/>
    </location>
</feature>
<evidence type="ECO:0000313" key="2">
    <source>
        <dbReference type="EMBL" id="ETE62002.1"/>
    </source>
</evidence>
<dbReference type="AlphaFoldDB" id="V8NKF9"/>
<comment type="caution">
    <text evidence="2">The sequence shown here is derived from an EMBL/GenBank/DDBJ whole genome shotgun (WGS) entry which is preliminary data.</text>
</comment>
<reference evidence="2 3" key="1">
    <citation type="journal article" date="2013" name="Proc. Natl. Acad. Sci. U.S.A.">
        <title>The king cobra genome reveals dynamic gene evolution and adaptation in the snake venom system.</title>
        <authorList>
            <person name="Vonk F.J."/>
            <person name="Casewell N.R."/>
            <person name="Henkel C.V."/>
            <person name="Heimberg A.M."/>
            <person name="Jansen H.J."/>
            <person name="McCleary R.J."/>
            <person name="Kerkkamp H.M."/>
            <person name="Vos R.A."/>
            <person name="Guerreiro I."/>
            <person name="Calvete J.J."/>
            <person name="Wuster W."/>
            <person name="Woods A.E."/>
            <person name="Logan J.M."/>
            <person name="Harrison R.A."/>
            <person name="Castoe T.A."/>
            <person name="de Koning A.P."/>
            <person name="Pollock D.D."/>
            <person name="Yandell M."/>
            <person name="Calderon D."/>
            <person name="Renjifo C."/>
            <person name="Currier R.B."/>
            <person name="Salgado D."/>
            <person name="Pla D."/>
            <person name="Sanz L."/>
            <person name="Hyder A.S."/>
            <person name="Ribeiro J.M."/>
            <person name="Arntzen J.W."/>
            <person name="van den Thillart G.E."/>
            <person name="Boetzer M."/>
            <person name="Pirovano W."/>
            <person name="Dirks R.P."/>
            <person name="Spaink H.P."/>
            <person name="Duboule D."/>
            <person name="McGlinn E."/>
            <person name="Kini R.M."/>
            <person name="Richardson M.K."/>
        </authorList>
    </citation>
    <scope>NUCLEOTIDE SEQUENCE</scope>
    <source>
        <tissue evidence="2">Blood</tissue>
    </source>
</reference>
<sequence length="76" mass="8561">MSQAGRGSKPEWYACPLRTRNWRSDLLLSPVFVFGIEAGLSPCQVTQKQSVSTVNSQLPSSKHHSNHSLPKKRKRK</sequence>
<feature type="non-terminal residue" evidence="2">
    <location>
        <position position="1"/>
    </location>
</feature>
<proteinExistence type="predicted"/>
<dbReference type="EMBL" id="AZIM01003533">
    <property type="protein sequence ID" value="ETE62002.1"/>
    <property type="molecule type" value="Genomic_DNA"/>
</dbReference>